<accession>A0ABU2FQV0</accession>
<comment type="caution">
    <text evidence="3">The sequence shown here is derived from an EMBL/GenBank/DDBJ whole genome shotgun (WGS) entry which is preliminary data.</text>
</comment>
<dbReference type="Pfam" id="PF07883">
    <property type="entry name" value="Cupin_2"/>
    <property type="match status" value="1"/>
</dbReference>
<dbReference type="InterPro" id="IPR011051">
    <property type="entry name" value="RmlC_Cupin_sf"/>
</dbReference>
<dbReference type="Gene3D" id="2.60.120.10">
    <property type="entry name" value="Jelly Rolls"/>
    <property type="match status" value="1"/>
</dbReference>
<dbReference type="SUPFAM" id="SSF51182">
    <property type="entry name" value="RmlC-like cupins"/>
    <property type="match status" value="1"/>
</dbReference>
<dbReference type="RefSeq" id="WP_310900974.1">
    <property type="nucleotide sequence ID" value="NZ_JAMQOS010000004.1"/>
</dbReference>
<evidence type="ECO:0000259" key="2">
    <source>
        <dbReference type="Pfam" id="PF07883"/>
    </source>
</evidence>
<evidence type="ECO:0000313" key="3">
    <source>
        <dbReference type="EMBL" id="MDS0283141.1"/>
    </source>
</evidence>
<protein>
    <submittedName>
        <fullName evidence="3">Cupin domain-containing protein</fullName>
    </submittedName>
</protein>
<dbReference type="PANTHER" id="PTHR35848:SF6">
    <property type="entry name" value="CUPIN TYPE-2 DOMAIN-CONTAINING PROTEIN"/>
    <property type="match status" value="1"/>
</dbReference>
<dbReference type="InterPro" id="IPR014710">
    <property type="entry name" value="RmlC-like_jellyroll"/>
</dbReference>
<reference evidence="3 4" key="1">
    <citation type="submission" date="2022-06" db="EMBL/GenBank/DDBJ databases">
        <title>Halomicroarcula sp. a new haloarchaeum isolate from saline soil.</title>
        <authorList>
            <person name="Strakova D."/>
            <person name="Galisteo C."/>
            <person name="Sanchez-Porro C."/>
            <person name="Ventosa A."/>
        </authorList>
    </citation>
    <scope>NUCLEOTIDE SEQUENCE [LARGE SCALE GENOMIC DNA]</scope>
    <source>
        <strain evidence="3 4">S3CR25-11</strain>
    </source>
</reference>
<proteinExistence type="predicted"/>
<keyword evidence="4" id="KW-1185">Reference proteome</keyword>
<evidence type="ECO:0000256" key="1">
    <source>
        <dbReference type="ARBA" id="ARBA00022723"/>
    </source>
</evidence>
<gene>
    <name evidence="3" type="ORF">NDI86_13500</name>
</gene>
<dbReference type="PANTHER" id="PTHR35848">
    <property type="entry name" value="OXALATE-BINDING PROTEIN"/>
    <property type="match status" value="1"/>
</dbReference>
<dbReference type="InterPro" id="IPR051610">
    <property type="entry name" value="GPI/OXD"/>
</dbReference>
<name>A0ABU2FQV0_9EURY</name>
<dbReference type="CDD" id="cd02209">
    <property type="entry name" value="cupin_XRE_C"/>
    <property type="match status" value="1"/>
</dbReference>
<sequence>MPPSTSTRRQTPSAVELYQFEGTEVWMDDDEHARLTGYFPLSPGTPNGTEAGATACAIVCMEIQPGDYLPTHRDSAEELLLVTDGAVEATVGDETVRLGTGDCAVVPEMEPHGIRTVGDDPARVIGYFPTPEMTATFEGPLQPFGTNVVAIGGEGPPEE</sequence>
<evidence type="ECO:0000313" key="4">
    <source>
        <dbReference type="Proteomes" id="UP001268864"/>
    </source>
</evidence>
<dbReference type="Proteomes" id="UP001268864">
    <property type="component" value="Unassembled WGS sequence"/>
</dbReference>
<organism evidence="3 4">
    <name type="scientific">Haloarcula onubensis</name>
    <dbReference type="NCBI Taxonomy" id="2950539"/>
    <lineage>
        <taxon>Archaea</taxon>
        <taxon>Methanobacteriati</taxon>
        <taxon>Methanobacteriota</taxon>
        <taxon>Stenosarchaea group</taxon>
        <taxon>Halobacteria</taxon>
        <taxon>Halobacteriales</taxon>
        <taxon>Haloarculaceae</taxon>
        <taxon>Haloarcula</taxon>
    </lineage>
</organism>
<dbReference type="EMBL" id="JAMQOS010000004">
    <property type="protein sequence ID" value="MDS0283141.1"/>
    <property type="molecule type" value="Genomic_DNA"/>
</dbReference>
<dbReference type="InterPro" id="IPR013096">
    <property type="entry name" value="Cupin_2"/>
</dbReference>
<keyword evidence="1" id="KW-0479">Metal-binding</keyword>
<feature type="domain" description="Cupin type-2" evidence="2">
    <location>
        <begin position="61"/>
        <end position="125"/>
    </location>
</feature>